<comment type="subcellular location">
    <subcellularLocation>
        <location evidence="1">Cell membrane</location>
        <topology evidence="1">Multi-pass membrane protein</topology>
    </subcellularLocation>
</comment>
<feature type="domain" description="MacB-like periplasmic core" evidence="9">
    <location>
        <begin position="30"/>
        <end position="193"/>
    </location>
</feature>
<dbReference type="GO" id="GO:0022857">
    <property type="term" value="F:transmembrane transporter activity"/>
    <property type="evidence" value="ECO:0007669"/>
    <property type="project" value="TreeGrafter"/>
</dbReference>
<organism evidence="10 11">
    <name type="scientific">Mycetocola lacteus</name>
    <dbReference type="NCBI Taxonomy" id="76637"/>
    <lineage>
        <taxon>Bacteria</taxon>
        <taxon>Bacillati</taxon>
        <taxon>Actinomycetota</taxon>
        <taxon>Actinomycetes</taxon>
        <taxon>Micrococcales</taxon>
        <taxon>Microbacteriaceae</taxon>
        <taxon>Mycetocola</taxon>
    </lineage>
</organism>
<feature type="transmembrane region" description="Helical" evidence="7">
    <location>
        <begin position="29"/>
        <end position="49"/>
    </location>
</feature>
<gene>
    <name evidence="10" type="ORF">D9V34_06635</name>
</gene>
<dbReference type="RefSeq" id="WP_121688060.1">
    <property type="nucleotide sequence ID" value="NZ_RCUY01000005.1"/>
</dbReference>
<keyword evidence="3 7" id="KW-0812">Transmembrane</keyword>
<keyword evidence="4 7" id="KW-1133">Transmembrane helix</keyword>
<dbReference type="InterPro" id="IPR003838">
    <property type="entry name" value="ABC3_permease_C"/>
</dbReference>
<comment type="similarity">
    <text evidence="6">Belongs to the ABC-4 integral membrane protein family.</text>
</comment>
<evidence type="ECO:0000313" key="11">
    <source>
        <dbReference type="Proteomes" id="UP000269438"/>
    </source>
</evidence>
<dbReference type="AlphaFoldDB" id="A0A3L7ATQ5"/>
<dbReference type="Pfam" id="PF02687">
    <property type="entry name" value="FtsX"/>
    <property type="match status" value="1"/>
</dbReference>
<comment type="caution">
    <text evidence="10">The sequence shown here is derived from an EMBL/GenBank/DDBJ whole genome shotgun (WGS) entry which is preliminary data.</text>
</comment>
<feature type="transmembrane region" description="Helical" evidence="7">
    <location>
        <begin position="325"/>
        <end position="347"/>
    </location>
</feature>
<evidence type="ECO:0000256" key="4">
    <source>
        <dbReference type="ARBA" id="ARBA00022989"/>
    </source>
</evidence>
<evidence type="ECO:0000256" key="3">
    <source>
        <dbReference type="ARBA" id="ARBA00022692"/>
    </source>
</evidence>
<dbReference type="PANTHER" id="PTHR30572">
    <property type="entry name" value="MEMBRANE COMPONENT OF TRANSPORTER-RELATED"/>
    <property type="match status" value="1"/>
</dbReference>
<evidence type="ECO:0000256" key="2">
    <source>
        <dbReference type="ARBA" id="ARBA00022475"/>
    </source>
</evidence>
<keyword evidence="2" id="KW-1003">Cell membrane</keyword>
<dbReference type="EMBL" id="RCUY01000005">
    <property type="protein sequence ID" value="RLP82920.1"/>
    <property type="molecule type" value="Genomic_DNA"/>
</dbReference>
<dbReference type="Proteomes" id="UP000269438">
    <property type="component" value="Unassembled WGS sequence"/>
</dbReference>
<name>A0A3L7ATQ5_9MICO</name>
<accession>A0A3L7ATQ5</accession>
<protein>
    <submittedName>
        <fullName evidence="10">ABC transporter permease</fullName>
    </submittedName>
</protein>
<dbReference type="OrthoDB" id="9780560at2"/>
<evidence type="ECO:0000259" key="8">
    <source>
        <dbReference type="Pfam" id="PF02687"/>
    </source>
</evidence>
<evidence type="ECO:0000256" key="5">
    <source>
        <dbReference type="ARBA" id="ARBA00023136"/>
    </source>
</evidence>
<sequence>MSALPKSRLRAGDLVALGLHGVRVHPMRAALSALGIAIGIAAMIAVIGISTSSQAAVREKLAALGTNLLTISAGKDLLGGDTKLPPDAGTRVLRINGVESSGWTASIDYHVYRNELTPAGETGGLRVRVAGGDLLKTTGTALASGRWFNAVTEKQDLVVLGSGAAEALGVTEPGVQVWLGGQNFTVLGILSPSLLTPELNSSALIGPGVAAARFNFDGSPMVLYERSTEDRVPAVRELLPATINPEAPNQISVSRPSDALAAKNTVDQAFTGLLIGVGSIALLVGGIGVANTMVITVLERRREIGLRRSLGATRGHIRNQFLMEAVLLALLGGLAGAGAGFAVTAIVAASNGWKLEVPLAVLAAGVLATVVVGAIAGVLPALRAARTSPAVALGG</sequence>
<keyword evidence="11" id="KW-1185">Reference proteome</keyword>
<evidence type="ECO:0000256" key="7">
    <source>
        <dbReference type="SAM" id="Phobius"/>
    </source>
</evidence>
<dbReference type="InterPro" id="IPR050250">
    <property type="entry name" value="Macrolide_Exporter_MacB"/>
</dbReference>
<dbReference type="PANTHER" id="PTHR30572:SF4">
    <property type="entry name" value="ABC TRANSPORTER PERMEASE YTRF"/>
    <property type="match status" value="1"/>
</dbReference>
<dbReference type="InterPro" id="IPR025857">
    <property type="entry name" value="MacB_PCD"/>
</dbReference>
<evidence type="ECO:0000256" key="1">
    <source>
        <dbReference type="ARBA" id="ARBA00004651"/>
    </source>
</evidence>
<reference evidence="10 11" key="1">
    <citation type="submission" date="2018-10" db="EMBL/GenBank/DDBJ databases">
        <authorList>
            <person name="Li J."/>
        </authorList>
    </citation>
    <scope>NUCLEOTIDE SEQUENCE [LARGE SCALE GENOMIC DNA]</scope>
    <source>
        <strain evidence="10 11">JCM 11654</strain>
    </source>
</reference>
<keyword evidence="5 7" id="KW-0472">Membrane</keyword>
<proteinExistence type="inferred from homology"/>
<dbReference type="Pfam" id="PF12704">
    <property type="entry name" value="MacB_PCD"/>
    <property type="match status" value="1"/>
</dbReference>
<evidence type="ECO:0000256" key="6">
    <source>
        <dbReference type="ARBA" id="ARBA00038076"/>
    </source>
</evidence>
<dbReference type="GO" id="GO:0005886">
    <property type="term" value="C:plasma membrane"/>
    <property type="evidence" value="ECO:0007669"/>
    <property type="project" value="UniProtKB-SubCell"/>
</dbReference>
<evidence type="ECO:0000259" key="9">
    <source>
        <dbReference type="Pfam" id="PF12704"/>
    </source>
</evidence>
<evidence type="ECO:0000313" key="10">
    <source>
        <dbReference type="EMBL" id="RLP82920.1"/>
    </source>
</evidence>
<feature type="domain" description="ABC3 transporter permease C-terminal" evidence="8">
    <location>
        <begin position="277"/>
        <end position="389"/>
    </location>
</feature>
<feature type="transmembrane region" description="Helical" evidence="7">
    <location>
        <begin position="273"/>
        <end position="298"/>
    </location>
</feature>
<feature type="transmembrane region" description="Helical" evidence="7">
    <location>
        <begin position="359"/>
        <end position="379"/>
    </location>
</feature>